<dbReference type="GO" id="GO:0004672">
    <property type="term" value="F:protein kinase activity"/>
    <property type="evidence" value="ECO:0007669"/>
    <property type="project" value="InterPro"/>
</dbReference>
<gene>
    <name evidence="2" type="ORF">C7999DRAFT_44731</name>
</gene>
<evidence type="ECO:0000313" key="3">
    <source>
        <dbReference type="Proteomes" id="UP001303647"/>
    </source>
</evidence>
<dbReference type="GO" id="GO:0005524">
    <property type="term" value="F:ATP binding"/>
    <property type="evidence" value="ECO:0007669"/>
    <property type="project" value="InterPro"/>
</dbReference>
<dbReference type="InterPro" id="IPR025213">
    <property type="entry name" value="Sim4_Fta2"/>
</dbReference>
<proteinExistence type="predicted"/>
<sequence>MSRAVKLPKFSRHSSPPFTPTARADIEFIRELGDPTKDLDSHVWMVKINGATPYYALKMVFQFYLPPYLRSSTGRYFTQSLSSPLLYLEYLDPFHCECRAYGRLKQEGREDLAVTQRARGIEYPPVGPEDVLNGRNSWGRWEIHRGLPVRAIVKELVANDGDAAAGKPFAPSRLRDLWKDLEDLHRLGILVRDINPGNYIGGKLIDFSQSWTVPSPCFDSIHPEWLLKQRRADSLRLHESIVDFGVANRWDWVDPGYDGPTELDAYYADLGDDDADGIYGVDPTGYDWRKWDGDLEEVDAFLKHELYAAPEAEGPAIE</sequence>
<dbReference type="Pfam" id="PF13095">
    <property type="entry name" value="FTA2"/>
    <property type="match status" value="2"/>
</dbReference>
<reference evidence="2" key="1">
    <citation type="journal article" date="2023" name="Mol. Phylogenet. Evol.">
        <title>Genome-scale phylogeny and comparative genomics of the fungal order Sordariales.</title>
        <authorList>
            <person name="Hensen N."/>
            <person name="Bonometti L."/>
            <person name="Westerberg I."/>
            <person name="Brannstrom I.O."/>
            <person name="Guillou S."/>
            <person name="Cros-Aarteil S."/>
            <person name="Calhoun S."/>
            <person name="Haridas S."/>
            <person name="Kuo A."/>
            <person name="Mondo S."/>
            <person name="Pangilinan J."/>
            <person name="Riley R."/>
            <person name="LaButti K."/>
            <person name="Andreopoulos B."/>
            <person name="Lipzen A."/>
            <person name="Chen C."/>
            <person name="Yan M."/>
            <person name="Daum C."/>
            <person name="Ng V."/>
            <person name="Clum A."/>
            <person name="Steindorff A."/>
            <person name="Ohm R.A."/>
            <person name="Martin F."/>
            <person name="Silar P."/>
            <person name="Natvig D.O."/>
            <person name="Lalanne C."/>
            <person name="Gautier V."/>
            <person name="Ament-Velasquez S.L."/>
            <person name="Kruys A."/>
            <person name="Hutchinson M.I."/>
            <person name="Powell A.J."/>
            <person name="Barry K."/>
            <person name="Miller A.N."/>
            <person name="Grigoriev I.V."/>
            <person name="Debuchy R."/>
            <person name="Gladieux P."/>
            <person name="Hiltunen Thoren M."/>
            <person name="Johannesson H."/>
        </authorList>
    </citation>
    <scope>NUCLEOTIDE SEQUENCE</scope>
    <source>
        <strain evidence="2">CBS 359.72</strain>
    </source>
</reference>
<protein>
    <submittedName>
        <fullName evidence="2">Kinetochore Sim4 complex subunit FTA2-domain-containing protein</fullName>
    </submittedName>
</protein>
<keyword evidence="3" id="KW-1185">Reference proteome</keyword>
<reference evidence="2" key="2">
    <citation type="submission" date="2023-05" db="EMBL/GenBank/DDBJ databases">
        <authorList>
            <consortium name="Lawrence Berkeley National Laboratory"/>
            <person name="Steindorff A."/>
            <person name="Hensen N."/>
            <person name="Bonometti L."/>
            <person name="Westerberg I."/>
            <person name="Brannstrom I.O."/>
            <person name="Guillou S."/>
            <person name="Cros-Aarteil S."/>
            <person name="Calhoun S."/>
            <person name="Haridas S."/>
            <person name="Kuo A."/>
            <person name="Mondo S."/>
            <person name="Pangilinan J."/>
            <person name="Riley R."/>
            <person name="Labutti K."/>
            <person name="Andreopoulos B."/>
            <person name="Lipzen A."/>
            <person name="Chen C."/>
            <person name="Yanf M."/>
            <person name="Daum C."/>
            <person name="Ng V."/>
            <person name="Clum A."/>
            <person name="Ohm R."/>
            <person name="Martin F."/>
            <person name="Silar P."/>
            <person name="Natvig D."/>
            <person name="Lalanne C."/>
            <person name="Gautier V."/>
            <person name="Ament-Velasquez S.L."/>
            <person name="Kruys A."/>
            <person name="Hutchinson M.I."/>
            <person name="Powell A.J."/>
            <person name="Barry K."/>
            <person name="Miller A.N."/>
            <person name="Grigoriev I.V."/>
            <person name="Debuchy R."/>
            <person name="Gladieux P."/>
            <person name="Thoren M.H."/>
            <person name="Johannesson H."/>
        </authorList>
    </citation>
    <scope>NUCLEOTIDE SEQUENCE</scope>
    <source>
        <strain evidence="2">CBS 359.72</strain>
    </source>
</reference>
<evidence type="ECO:0000313" key="2">
    <source>
        <dbReference type="EMBL" id="KAK4243471.1"/>
    </source>
</evidence>
<accession>A0AAN7CJW5</accession>
<feature type="domain" description="Protein kinase" evidence="1">
    <location>
        <begin position="1"/>
        <end position="318"/>
    </location>
</feature>
<dbReference type="PROSITE" id="PS50011">
    <property type="entry name" value="PROTEIN_KINASE_DOM"/>
    <property type="match status" value="1"/>
</dbReference>
<comment type="caution">
    <text evidence="2">The sequence shown here is derived from an EMBL/GenBank/DDBJ whole genome shotgun (WGS) entry which is preliminary data.</text>
</comment>
<dbReference type="InterPro" id="IPR000719">
    <property type="entry name" value="Prot_kinase_dom"/>
</dbReference>
<dbReference type="EMBL" id="MU857813">
    <property type="protein sequence ID" value="KAK4243471.1"/>
    <property type="molecule type" value="Genomic_DNA"/>
</dbReference>
<dbReference type="AlphaFoldDB" id="A0AAN7CJW5"/>
<dbReference type="Proteomes" id="UP001303647">
    <property type="component" value="Unassembled WGS sequence"/>
</dbReference>
<name>A0AAN7CJW5_9PEZI</name>
<organism evidence="2 3">
    <name type="scientific">Corynascus novoguineensis</name>
    <dbReference type="NCBI Taxonomy" id="1126955"/>
    <lineage>
        <taxon>Eukaryota</taxon>
        <taxon>Fungi</taxon>
        <taxon>Dikarya</taxon>
        <taxon>Ascomycota</taxon>
        <taxon>Pezizomycotina</taxon>
        <taxon>Sordariomycetes</taxon>
        <taxon>Sordariomycetidae</taxon>
        <taxon>Sordariales</taxon>
        <taxon>Chaetomiaceae</taxon>
        <taxon>Corynascus</taxon>
    </lineage>
</organism>
<evidence type="ECO:0000259" key="1">
    <source>
        <dbReference type="PROSITE" id="PS50011"/>
    </source>
</evidence>